<name>A0AAP0PWG7_9MAGN</name>
<evidence type="ECO:0000256" key="5">
    <source>
        <dbReference type="ARBA" id="ARBA00023002"/>
    </source>
</evidence>
<organism evidence="11 12">
    <name type="scientific">Stephania cephalantha</name>
    <dbReference type="NCBI Taxonomy" id="152367"/>
    <lineage>
        <taxon>Eukaryota</taxon>
        <taxon>Viridiplantae</taxon>
        <taxon>Streptophyta</taxon>
        <taxon>Embryophyta</taxon>
        <taxon>Tracheophyta</taxon>
        <taxon>Spermatophyta</taxon>
        <taxon>Magnoliopsida</taxon>
        <taxon>Ranunculales</taxon>
        <taxon>Menispermaceae</taxon>
        <taxon>Menispermoideae</taxon>
        <taxon>Cissampelideae</taxon>
        <taxon>Stephania</taxon>
    </lineage>
</organism>
<evidence type="ECO:0000256" key="4">
    <source>
        <dbReference type="ARBA" id="ARBA00022723"/>
    </source>
</evidence>
<comment type="caution">
    <text evidence="11">The sequence shown here is derived from an EMBL/GenBank/DDBJ whole genome shotgun (WGS) entry which is preliminary data.</text>
</comment>
<dbReference type="InterPro" id="IPR002401">
    <property type="entry name" value="Cyt_P450_E_grp-I"/>
</dbReference>
<gene>
    <name evidence="11" type="ORF">Scep_003588</name>
</gene>
<dbReference type="Pfam" id="PF00067">
    <property type="entry name" value="p450"/>
    <property type="match status" value="1"/>
</dbReference>
<keyword evidence="12" id="KW-1185">Reference proteome</keyword>
<dbReference type="InterPro" id="IPR001128">
    <property type="entry name" value="Cyt_P450"/>
</dbReference>
<evidence type="ECO:0000256" key="10">
    <source>
        <dbReference type="SAM" id="MobiDB-lite"/>
    </source>
</evidence>
<keyword evidence="7 9" id="KW-0503">Monooxygenase</keyword>
<evidence type="ECO:0000256" key="6">
    <source>
        <dbReference type="ARBA" id="ARBA00023004"/>
    </source>
</evidence>
<dbReference type="InterPro" id="IPR017972">
    <property type="entry name" value="Cyt_P450_CS"/>
</dbReference>
<evidence type="ECO:0000313" key="11">
    <source>
        <dbReference type="EMBL" id="KAK9157014.1"/>
    </source>
</evidence>
<evidence type="ECO:0008006" key="13">
    <source>
        <dbReference type="Google" id="ProtNLM"/>
    </source>
</evidence>
<comment type="similarity">
    <text evidence="2 9">Belongs to the cytochrome P450 family.</text>
</comment>
<proteinExistence type="inferred from homology"/>
<dbReference type="EMBL" id="JBBNAG010000002">
    <property type="protein sequence ID" value="KAK9157014.1"/>
    <property type="molecule type" value="Genomic_DNA"/>
</dbReference>
<protein>
    <recommendedName>
        <fullName evidence="13">Cytochrome P450</fullName>
    </recommendedName>
</protein>
<dbReference type="PRINTS" id="PR00463">
    <property type="entry name" value="EP450I"/>
</dbReference>
<comment type="cofactor">
    <cofactor evidence="1 8">
        <name>heme</name>
        <dbReference type="ChEBI" id="CHEBI:30413"/>
    </cofactor>
</comment>
<dbReference type="PANTHER" id="PTHR47955">
    <property type="entry name" value="CYTOCHROME P450 FAMILY 71 PROTEIN"/>
    <property type="match status" value="1"/>
</dbReference>
<dbReference type="InterPro" id="IPR036396">
    <property type="entry name" value="Cyt_P450_sf"/>
</dbReference>
<evidence type="ECO:0000256" key="2">
    <source>
        <dbReference type="ARBA" id="ARBA00010617"/>
    </source>
</evidence>
<keyword evidence="5 9" id="KW-0560">Oxidoreductase</keyword>
<accession>A0AAP0PWG7</accession>
<dbReference type="GO" id="GO:0005506">
    <property type="term" value="F:iron ion binding"/>
    <property type="evidence" value="ECO:0007669"/>
    <property type="project" value="InterPro"/>
</dbReference>
<dbReference type="GO" id="GO:0020037">
    <property type="term" value="F:heme binding"/>
    <property type="evidence" value="ECO:0007669"/>
    <property type="project" value="InterPro"/>
</dbReference>
<dbReference type="GO" id="GO:0016705">
    <property type="term" value="F:oxidoreductase activity, acting on paired donors, with incorporation or reduction of molecular oxygen"/>
    <property type="evidence" value="ECO:0007669"/>
    <property type="project" value="InterPro"/>
</dbReference>
<keyword evidence="3 8" id="KW-0349">Heme</keyword>
<dbReference type="Gene3D" id="1.10.630.10">
    <property type="entry name" value="Cytochrome P450"/>
    <property type="match status" value="1"/>
</dbReference>
<evidence type="ECO:0000256" key="3">
    <source>
        <dbReference type="ARBA" id="ARBA00022617"/>
    </source>
</evidence>
<evidence type="ECO:0000256" key="8">
    <source>
        <dbReference type="PIRSR" id="PIRSR602401-1"/>
    </source>
</evidence>
<keyword evidence="4 8" id="KW-0479">Metal-binding</keyword>
<dbReference type="Proteomes" id="UP001419268">
    <property type="component" value="Unassembled WGS sequence"/>
</dbReference>
<dbReference type="GO" id="GO:0044550">
    <property type="term" value="P:secondary metabolite biosynthetic process"/>
    <property type="evidence" value="ECO:0007669"/>
    <property type="project" value="UniProtKB-ARBA"/>
</dbReference>
<dbReference type="PANTHER" id="PTHR47955:SF19">
    <property type="entry name" value="CYTOCHROME P450 71A9-LIKE ISOFORM X1"/>
    <property type="match status" value="1"/>
</dbReference>
<evidence type="ECO:0000256" key="9">
    <source>
        <dbReference type="RuleBase" id="RU000461"/>
    </source>
</evidence>
<evidence type="ECO:0000256" key="7">
    <source>
        <dbReference type="ARBA" id="ARBA00023033"/>
    </source>
</evidence>
<feature type="region of interest" description="Disordered" evidence="10">
    <location>
        <begin position="304"/>
        <end position="353"/>
    </location>
</feature>
<reference evidence="11 12" key="1">
    <citation type="submission" date="2024-01" db="EMBL/GenBank/DDBJ databases">
        <title>Genome assemblies of Stephania.</title>
        <authorList>
            <person name="Yang L."/>
        </authorList>
    </citation>
    <scope>NUCLEOTIDE SEQUENCE [LARGE SCALE GENOMIC DNA]</scope>
    <source>
        <strain evidence="11">JXDWG</strain>
        <tissue evidence="11">Leaf</tissue>
    </source>
</reference>
<dbReference type="AlphaFoldDB" id="A0AAP0PWG7"/>
<dbReference type="PROSITE" id="PS00086">
    <property type="entry name" value="CYTOCHROME_P450"/>
    <property type="match status" value="1"/>
</dbReference>
<dbReference type="GO" id="GO:0004497">
    <property type="term" value="F:monooxygenase activity"/>
    <property type="evidence" value="ECO:0007669"/>
    <property type="project" value="UniProtKB-KW"/>
</dbReference>
<keyword evidence="6 8" id="KW-0408">Iron</keyword>
<sequence length="353" mass="39215">MLSRNGRTHRLPPSPLRLPIIGHLHLFGPIPHRTFHKLSTIYGFRKRFEDAHAKYDRMIEKIIKEHEEARKSSKDEMGGYASGDHEVKDILHILLDMSEDDDAEMRVSRENIKAFIMTRLFVNIWAIGRDPKHWENPLEFNPDRFIGSGLSMLDMRGQHFQLIPFGSGMRGCPGTTLASQVVQTALATVIQCFNLKIGDGANMKVDMIEVAGATLTRAHPPISCRNVSGDISRNACRRGTRVESYVPPTPSKTYKEVSLSKTTVDREVSKQPKYILLGFNQMHAKVADGQRGDRTSGSVAVQRELMAGDVDAGEGLDGRQRRGSSDAGSGIARQRRRRGGSDERVGSAAAATR</sequence>
<feature type="binding site" description="axial binding residue" evidence="8">
    <location>
        <position position="172"/>
    </location>
    <ligand>
        <name>heme</name>
        <dbReference type="ChEBI" id="CHEBI:30413"/>
    </ligand>
    <ligandPart>
        <name>Fe</name>
        <dbReference type="ChEBI" id="CHEBI:18248"/>
    </ligandPart>
</feature>
<dbReference type="SUPFAM" id="SSF48264">
    <property type="entry name" value="Cytochrome P450"/>
    <property type="match status" value="1"/>
</dbReference>
<evidence type="ECO:0000313" key="12">
    <source>
        <dbReference type="Proteomes" id="UP001419268"/>
    </source>
</evidence>
<evidence type="ECO:0000256" key="1">
    <source>
        <dbReference type="ARBA" id="ARBA00001971"/>
    </source>
</evidence>